<evidence type="ECO:0000313" key="7">
    <source>
        <dbReference type="EMBL" id="WIW71965.1"/>
    </source>
</evidence>
<evidence type="ECO:0000256" key="1">
    <source>
        <dbReference type="ARBA" id="ARBA00004953"/>
    </source>
</evidence>
<evidence type="ECO:0000256" key="2">
    <source>
        <dbReference type="ARBA" id="ARBA00022573"/>
    </source>
</evidence>
<keyword evidence="8" id="KW-1185">Reference proteome</keyword>
<dbReference type="Proteomes" id="UP001243623">
    <property type="component" value="Chromosome"/>
</dbReference>
<evidence type="ECO:0000259" key="6">
    <source>
        <dbReference type="Pfam" id="PF00590"/>
    </source>
</evidence>
<name>A0A9Y2AHP0_9FIRM</name>
<evidence type="ECO:0000256" key="5">
    <source>
        <dbReference type="ARBA" id="ARBA00022691"/>
    </source>
</evidence>
<dbReference type="InterPro" id="IPR035996">
    <property type="entry name" value="4pyrrol_Methylase_sf"/>
</dbReference>
<dbReference type="InterPro" id="IPR000878">
    <property type="entry name" value="4pyrrol_Mease"/>
</dbReference>
<dbReference type="AlphaFoldDB" id="A0A9Y2AHP0"/>
<dbReference type="GO" id="GO:0030789">
    <property type="term" value="F:precorrin-3B C17-methyltransferase activity"/>
    <property type="evidence" value="ECO:0007669"/>
    <property type="project" value="UniProtKB-EC"/>
</dbReference>
<dbReference type="Gene3D" id="3.30.950.10">
    <property type="entry name" value="Methyltransferase, Cobalt-precorrin-4 Transmethylase, Domain 2"/>
    <property type="match status" value="1"/>
</dbReference>
<accession>A0A9Y2AHP0</accession>
<dbReference type="EC" id="2.1.1.131" evidence="7"/>
<dbReference type="InterPro" id="IPR014777">
    <property type="entry name" value="4pyrrole_Mease_sub1"/>
</dbReference>
<dbReference type="NCBIfam" id="TIGR01466">
    <property type="entry name" value="cobJ_cbiH"/>
    <property type="match status" value="1"/>
</dbReference>
<feature type="domain" description="Tetrapyrrole methylase" evidence="6">
    <location>
        <begin position="1"/>
        <end position="194"/>
    </location>
</feature>
<dbReference type="KEGG" id="sgbi:P3F81_06350"/>
<dbReference type="PANTHER" id="PTHR47036:SF1">
    <property type="entry name" value="COBALT-FACTOR III C(17)-METHYLTRANSFERASE-RELATED"/>
    <property type="match status" value="1"/>
</dbReference>
<dbReference type="Gene3D" id="3.40.1010.10">
    <property type="entry name" value="Cobalt-precorrin-4 Transmethylase, Domain 1"/>
    <property type="match status" value="1"/>
</dbReference>
<keyword evidence="4 7" id="KW-0808">Transferase</keyword>
<evidence type="ECO:0000256" key="3">
    <source>
        <dbReference type="ARBA" id="ARBA00022603"/>
    </source>
</evidence>
<dbReference type="InterPro" id="IPR006363">
    <property type="entry name" value="Cbl_synth_CobJ/CibH_dom"/>
</dbReference>
<dbReference type="InterPro" id="IPR051810">
    <property type="entry name" value="Precorrin_MeTrfase"/>
</dbReference>
<gene>
    <name evidence="7" type="primary">cobJ</name>
    <name evidence="7" type="ORF">P3F81_06350</name>
</gene>
<keyword evidence="2" id="KW-0169">Cobalamin biosynthesis</keyword>
<protein>
    <submittedName>
        <fullName evidence="7">Precorrin-3B C(17)-methyltransferase</fullName>
        <ecNumber evidence="7">2.1.1.131</ecNumber>
    </submittedName>
</protein>
<dbReference type="CDD" id="cd11646">
    <property type="entry name" value="Precorrin_3B_C17_MT"/>
    <property type="match status" value="1"/>
</dbReference>
<dbReference type="GO" id="GO:0009236">
    <property type="term" value="P:cobalamin biosynthetic process"/>
    <property type="evidence" value="ECO:0007669"/>
    <property type="project" value="UniProtKB-KW"/>
</dbReference>
<sequence length="229" mass="25181">MTPKALAAITDANVIVGYNTYIKLIEKILAEKKVIGTAMMQEIERCKLAVQAAVNGENVAVISSGDSGIYGMAGLILELVMQQEKSLRPEVKIIPGISAVNASAAILGAPLMHDFAVLSLSDLLTPWELIKKRAELIAQGDFVVALYNPKSIKRVNQIQEIREIMLKYKAPTTPVGIVHSATREEEAAILSDLEHFTQEHIDMFSLVIIGNSKTYIEDQYMITPRGYQL</sequence>
<dbReference type="Pfam" id="PF00590">
    <property type="entry name" value="TP_methylase"/>
    <property type="match status" value="1"/>
</dbReference>
<proteinExistence type="predicted"/>
<keyword evidence="3 7" id="KW-0489">Methyltransferase</keyword>
<evidence type="ECO:0000313" key="8">
    <source>
        <dbReference type="Proteomes" id="UP001243623"/>
    </source>
</evidence>
<dbReference type="GO" id="GO:0032259">
    <property type="term" value="P:methylation"/>
    <property type="evidence" value="ECO:0007669"/>
    <property type="project" value="UniProtKB-KW"/>
</dbReference>
<keyword evidence="5" id="KW-0949">S-adenosyl-L-methionine</keyword>
<reference evidence="7" key="1">
    <citation type="submission" date="2023-03" db="EMBL/GenBank/DDBJ databases">
        <title>Selenobaculum gbiensis gen. nov. sp. nov., a new bacterium isolated from the gut microbiota of IBD patient.</title>
        <authorList>
            <person name="Yeo S."/>
            <person name="Park H."/>
            <person name="Huh C.S."/>
        </authorList>
    </citation>
    <scope>NUCLEOTIDE SEQUENCE</scope>
    <source>
        <strain evidence="7">ICN-92133</strain>
    </source>
</reference>
<dbReference type="SUPFAM" id="SSF53790">
    <property type="entry name" value="Tetrapyrrole methylase"/>
    <property type="match status" value="1"/>
</dbReference>
<evidence type="ECO:0000256" key="4">
    <source>
        <dbReference type="ARBA" id="ARBA00022679"/>
    </source>
</evidence>
<dbReference type="EMBL" id="CP120678">
    <property type="protein sequence ID" value="WIW71965.1"/>
    <property type="molecule type" value="Genomic_DNA"/>
</dbReference>
<organism evidence="7 8">
    <name type="scientific">Selenobaculum gibii</name>
    <dbReference type="NCBI Taxonomy" id="3054208"/>
    <lineage>
        <taxon>Bacteria</taxon>
        <taxon>Bacillati</taxon>
        <taxon>Bacillota</taxon>
        <taxon>Negativicutes</taxon>
        <taxon>Selenomonadales</taxon>
        <taxon>Selenomonadaceae</taxon>
        <taxon>Selenobaculum</taxon>
    </lineage>
</organism>
<dbReference type="RefSeq" id="WP_309320785.1">
    <property type="nucleotide sequence ID" value="NZ_CP120678.1"/>
</dbReference>
<dbReference type="PANTHER" id="PTHR47036">
    <property type="entry name" value="COBALT-FACTOR III C(17)-METHYLTRANSFERASE-RELATED"/>
    <property type="match status" value="1"/>
</dbReference>
<dbReference type="InterPro" id="IPR014776">
    <property type="entry name" value="4pyrrole_Mease_sub2"/>
</dbReference>
<comment type="pathway">
    <text evidence="1">Cofactor biosynthesis; adenosylcobalamin biosynthesis.</text>
</comment>